<dbReference type="AlphaFoldDB" id="A0A437RR55"/>
<organism evidence="2 3">
    <name type="scientific">Rubrivivax rivuli</name>
    <dbReference type="NCBI Taxonomy" id="1862385"/>
    <lineage>
        <taxon>Bacteria</taxon>
        <taxon>Pseudomonadati</taxon>
        <taxon>Pseudomonadota</taxon>
        <taxon>Betaproteobacteria</taxon>
        <taxon>Burkholderiales</taxon>
        <taxon>Sphaerotilaceae</taxon>
        <taxon>Rubrivivax</taxon>
    </lineage>
</organism>
<dbReference type="EMBL" id="SACR01000001">
    <property type="protein sequence ID" value="RVU49102.1"/>
    <property type="molecule type" value="Genomic_DNA"/>
</dbReference>
<gene>
    <name evidence="2" type="ORF">EOE66_00495</name>
</gene>
<comment type="caution">
    <text evidence="2">The sequence shown here is derived from an EMBL/GenBank/DDBJ whole genome shotgun (WGS) entry which is preliminary data.</text>
</comment>
<reference evidence="2 3" key="1">
    <citation type="submission" date="2019-01" db="EMBL/GenBank/DDBJ databases">
        <authorList>
            <person name="Chen W.-M."/>
        </authorList>
    </citation>
    <scope>NUCLEOTIDE SEQUENCE [LARGE SCALE GENOMIC DNA]</scope>
    <source>
        <strain evidence="2 3">KYPY4</strain>
    </source>
</reference>
<feature type="signal peptide" evidence="1">
    <location>
        <begin position="1"/>
        <end position="22"/>
    </location>
</feature>
<name>A0A437RR55_9BURK</name>
<evidence type="ECO:0000313" key="3">
    <source>
        <dbReference type="Proteomes" id="UP000285575"/>
    </source>
</evidence>
<protein>
    <submittedName>
        <fullName evidence="2">Uncharacterized protein</fullName>
    </submittedName>
</protein>
<keyword evidence="1" id="KW-0732">Signal</keyword>
<evidence type="ECO:0000256" key="1">
    <source>
        <dbReference type="SAM" id="SignalP"/>
    </source>
</evidence>
<accession>A0A437RR55</accession>
<dbReference type="Proteomes" id="UP000285575">
    <property type="component" value="Unassembled WGS sequence"/>
</dbReference>
<sequence length="94" mass="9593">MKKTLHIALFAVCALFASQSFAANAACEAKAVDKNGKALAGAAKTSFMKKCESEMGGSACEAKAVDKNGKALAGAAKTSFMKKCEADMAAAPKK</sequence>
<keyword evidence="3" id="KW-1185">Reference proteome</keyword>
<evidence type="ECO:0000313" key="2">
    <source>
        <dbReference type="EMBL" id="RVU49102.1"/>
    </source>
</evidence>
<dbReference type="RefSeq" id="WP_128226743.1">
    <property type="nucleotide sequence ID" value="NZ_SACR01000001.1"/>
</dbReference>
<dbReference type="OrthoDB" id="8592152at2"/>
<feature type="chain" id="PRO_5019494867" evidence="1">
    <location>
        <begin position="23"/>
        <end position="94"/>
    </location>
</feature>
<proteinExistence type="predicted"/>